<feature type="modified residue" description="4-aspartylphosphate" evidence="7">
    <location>
        <position position="1112"/>
    </location>
</feature>
<dbReference type="Gene3D" id="3.30.565.10">
    <property type="entry name" value="Histidine kinase-like ATPase, C-terminal domain"/>
    <property type="match status" value="1"/>
</dbReference>
<dbReference type="PANTHER" id="PTHR43047:SF72">
    <property type="entry name" value="OSMOSENSING HISTIDINE PROTEIN KINASE SLN1"/>
    <property type="match status" value="1"/>
</dbReference>
<dbReference type="Gene3D" id="2.60.40.10">
    <property type="entry name" value="Immunoglobulins"/>
    <property type="match status" value="1"/>
</dbReference>
<keyword evidence="6" id="KW-0902">Two-component regulatory system</keyword>
<feature type="domain" description="Histidine kinase" evidence="10">
    <location>
        <begin position="825"/>
        <end position="1043"/>
    </location>
</feature>
<dbReference type="Pfam" id="PF07495">
    <property type="entry name" value="Y_Y_Y"/>
    <property type="match status" value="1"/>
</dbReference>
<dbReference type="Pfam" id="PF00512">
    <property type="entry name" value="HisKA"/>
    <property type="match status" value="1"/>
</dbReference>
<dbReference type="InterPro" id="IPR004358">
    <property type="entry name" value="Sig_transdc_His_kin-like_C"/>
</dbReference>
<dbReference type="InterPro" id="IPR005467">
    <property type="entry name" value="His_kinase_dom"/>
</dbReference>
<keyword evidence="9" id="KW-1133">Transmembrane helix</keyword>
<evidence type="ECO:0000259" key="11">
    <source>
        <dbReference type="PROSITE" id="PS50110"/>
    </source>
</evidence>
<protein>
    <recommendedName>
        <fullName evidence="2">histidine kinase</fullName>
        <ecNumber evidence="2">2.7.13.3</ecNumber>
    </recommendedName>
</protein>
<dbReference type="PANTHER" id="PTHR43047">
    <property type="entry name" value="TWO-COMPONENT HISTIDINE PROTEIN KINASE"/>
    <property type="match status" value="1"/>
</dbReference>
<evidence type="ECO:0000313" key="12">
    <source>
        <dbReference type="EMBL" id="KRG70163.1"/>
    </source>
</evidence>
<dbReference type="EMBL" id="LDJL01000007">
    <property type="protein sequence ID" value="KRG70163.1"/>
    <property type="molecule type" value="Genomic_DNA"/>
</dbReference>
<dbReference type="GO" id="GO:0000155">
    <property type="term" value="F:phosphorelay sensor kinase activity"/>
    <property type="evidence" value="ECO:0007669"/>
    <property type="project" value="InterPro"/>
</dbReference>
<dbReference type="SMART" id="SM00388">
    <property type="entry name" value="HisKA"/>
    <property type="match status" value="1"/>
</dbReference>
<evidence type="ECO:0000256" key="4">
    <source>
        <dbReference type="ARBA" id="ARBA00022679"/>
    </source>
</evidence>
<evidence type="ECO:0000259" key="10">
    <source>
        <dbReference type="PROSITE" id="PS50109"/>
    </source>
</evidence>
<dbReference type="Pfam" id="PF02518">
    <property type="entry name" value="HATPase_c"/>
    <property type="match status" value="1"/>
</dbReference>
<dbReference type="Gene3D" id="2.130.10.10">
    <property type="entry name" value="YVTN repeat-like/Quinoprotein amine dehydrogenase"/>
    <property type="match status" value="3"/>
</dbReference>
<dbReference type="PROSITE" id="PS50110">
    <property type="entry name" value="RESPONSE_REGULATORY"/>
    <property type="match status" value="1"/>
</dbReference>
<dbReference type="FunFam" id="1.10.287.130:FF:000028">
    <property type="entry name" value="Hybrid signal transduction histidine kinase"/>
    <property type="match status" value="1"/>
</dbReference>
<evidence type="ECO:0000313" key="13">
    <source>
        <dbReference type="Proteomes" id="UP000052052"/>
    </source>
</evidence>
<evidence type="ECO:0000256" key="7">
    <source>
        <dbReference type="PROSITE-ProRule" id="PRU00169"/>
    </source>
</evidence>
<dbReference type="GO" id="GO:0005886">
    <property type="term" value="C:plasma membrane"/>
    <property type="evidence" value="ECO:0007669"/>
    <property type="project" value="TreeGrafter"/>
</dbReference>
<evidence type="ECO:0000256" key="3">
    <source>
        <dbReference type="ARBA" id="ARBA00022553"/>
    </source>
</evidence>
<dbReference type="Gene3D" id="3.40.50.2300">
    <property type="match status" value="1"/>
</dbReference>
<dbReference type="InterPro" id="IPR036890">
    <property type="entry name" value="HATPase_C_sf"/>
</dbReference>
<dbReference type="GO" id="GO:0009927">
    <property type="term" value="F:histidine phosphotransfer kinase activity"/>
    <property type="evidence" value="ECO:0007669"/>
    <property type="project" value="TreeGrafter"/>
</dbReference>
<dbReference type="Pfam" id="PF07494">
    <property type="entry name" value="Reg_prop"/>
    <property type="match status" value="3"/>
</dbReference>
<dbReference type="CDD" id="cd17546">
    <property type="entry name" value="REC_hyHK_CKI1_RcsC-like"/>
    <property type="match status" value="1"/>
</dbReference>
<reference evidence="12 13" key="1">
    <citation type="submission" date="2015-05" db="EMBL/GenBank/DDBJ databases">
        <title>Genome sequencing and analysis of members of genus Stenotrophomonas.</title>
        <authorList>
            <person name="Patil P.P."/>
            <person name="Midha S."/>
            <person name="Patil P.B."/>
        </authorList>
    </citation>
    <scope>NUCLEOTIDE SEQUENCE [LARGE SCALE GENOMIC DNA]</scope>
    <source>
        <strain evidence="12 13">DSM 21858</strain>
    </source>
</reference>
<dbReference type="SUPFAM" id="SSF63829">
    <property type="entry name" value="Calcium-dependent phosphotriesterase"/>
    <property type="match status" value="2"/>
</dbReference>
<dbReference type="CDD" id="cd00082">
    <property type="entry name" value="HisKA"/>
    <property type="match status" value="1"/>
</dbReference>
<comment type="catalytic activity">
    <reaction evidence="1">
        <text>ATP + protein L-histidine = ADP + protein N-phospho-L-histidine.</text>
        <dbReference type="EC" id="2.7.13.3"/>
    </reaction>
</comment>
<dbReference type="Gene3D" id="1.10.287.130">
    <property type="match status" value="1"/>
</dbReference>
<keyword evidence="9" id="KW-0812">Transmembrane</keyword>
<dbReference type="InterPro" id="IPR011110">
    <property type="entry name" value="Reg_prop"/>
</dbReference>
<organism evidence="12 13">
    <name type="scientific">Pseudoxanthomonas dokdonensis</name>
    <dbReference type="NCBI Taxonomy" id="344882"/>
    <lineage>
        <taxon>Bacteria</taxon>
        <taxon>Pseudomonadati</taxon>
        <taxon>Pseudomonadota</taxon>
        <taxon>Gammaproteobacteria</taxon>
        <taxon>Lysobacterales</taxon>
        <taxon>Lysobacteraceae</taxon>
        <taxon>Pseudoxanthomonas</taxon>
    </lineage>
</organism>
<accession>A0A0R0CXR8</accession>
<dbReference type="InterPro" id="IPR036097">
    <property type="entry name" value="HisK_dim/P_sf"/>
</dbReference>
<dbReference type="InterPro" id="IPR013783">
    <property type="entry name" value="Ig-like_fold"/>
</dbReference>
<name>A0A0R0CXR8_9GAMM</name>
<dbReference type="PRINTS" id="PR00344">
    <property type="entry name" value="BCTRLSENSOR"/>
</dbReference>
<dbReference type="InterPro" id="IPR001789">
    <property type="entry name" value="Sig_transdc_resp-reg_receiver"/>
</dbReference>
<proteinExistence type="predicted"/>
<feature type="transmembrane region" description="Helical" evidence="9">
    <location>
        <begin position="767"/>
        <end position="792"/>
    </location>
</feature>
<evidence type="ECO:0000256" key="6">
    <source>
        <dbReference type="ARBA" id="ARBA00023012"/>
    </source>
</evidence>
<feature type="domain" description="Response regulatory" evidence="11">
    <location>
        <begin position="1063"/>
        <end position="1177"/>
    </location>
</feature>
<comment type="caution">
    <text evidence="12">The sequence shown here is derived from an EMBL/GenBank/DDBJ whole genome shotgun (WGS) entry which is preliminary data.</text>
</comment>
<keyword evidence="3 7" id="KW-0597">Phosphoprotein</keyword>
<feature type="region of interest" description="Disordered" evidence="8">
    <location>
        <begin position="424"/>
        <end position="443"/>
    </location>
</feature>
<dbReference type="SUPFAM" id="SSF47384">
    <property type="entry name" value="Homodimeric domain of signal transducing histidine kinase"/>
    <property type="match status" value="1"/>
</dbReference>
<dbReference type="STRING" id="344882.ABB29_08090"/>
<evidence type="ECO:0000256" key="8">
    <source>
        <dbReference type="SAM" id="MobiDB-lite"/>
    </source>
</evidence>
<dbReference type="SMART" id="SM00448">
    <property type="entry name" value="REC"/>
    <property type="match status" value="1"/>
</dbReference>
<evidence type="ECO:0000256" key="5">
    <source>
        <dbReference type="ARBA" id="ARBA00022777"/>
    </source>
</evidence>
<dbReference type="PATRIC" id="fig|344882.3.peg.2968"/>
<dbReference type="Proteomes" id="UP000052052">
    <property type="component" value="Unassembled WGS sequence"/>
</dbReference>
<dbReference type="PROSITE" id="PS50109">
    <property type="entry name" value="HIS_KIN"/>
    <property type="match status" value="1"/>
</dbReference>
<evidence type="ECO:0000256" key="2">
    <source>
        <dbReference type="ARBA" id="ARBA00012438"/>
    </source>
</evidence>
<evidence type="ECO:0000256" key="9">
    <source>
        <dbReference type="SAM" id="Phobius"/>
    </source>
</evidence>
<keyword evidence="9" id="KW-0472">Membrane</keyword>
<dbReference type="InterPro" id="IPR015943">
    <property type="entry name" value="WD40/YVTN_repeat-like_dom_sf"/>
</dbReference>
<dbReference type="FunFam" id="3.30.565.10:FF:000010">
    <property type="entry name" value="Sensor histidine kinase RcsC"/>
    <property type="match status" value="1"/>
</dbReference>
<dbReference type="AlphaFoldDB" id="A0A0R0CXR8"/>
<gene>
    <name evidence="12" type="ORF">ABB29_08090</name>
</gene>
<dbReference type="InterPro" id="IPR003661">
    <property type="entry name" value="HisK_dim/P_dom"/>
</dbReference>
<dbReference type="CDD" id="cd16922">
    <property type="entry name" value="HATPase_EvgS-ArcB-TorS-like"/>
    <property type="match status" value="1"/>
</dbReference>
<feature type="compositionally biased region" description="Polar residues" evidence="8">
    <location>
        <begin position="425"/>
        <end position="440"/>
    </location>
</feature>
<keyword evidence="5" id="KW-0418">Kinase</keyword>
<sequence length="1184" mass="129479">MRMMGYGRWLLAVMLLLVSVGLAAKVPEVPRFRVLGVAQGLPSTTITAIARDRKGYLWVATWDGVARYDGVNFHVWRHEADDPRSLPGNIVQALHIDAQDRIWVATENGGVSMMGPRRDGFVHYRKADYPLLGSDDVFAITSRGDDVWFGTYDAGLTRLDGRGQMHNYSQQLPAHDGLPSNTVLSLAFDARGTLWIGTLAGLARHDRNGFKRVSTPGGDDAMVYSVSVVGDEVWAGTSQGAFRWRPADGWHTPAWSGMFARPNAVTAVTSDQKGEYWLASQRGLWHTMGERAPVPMNDLQQDSRVVQALLMQDDGGLWVSIPTRGLGYLRADWRRIAAYTTEHGLRGGLYRGLAASHDGGIWLAGSRATVEYLDTSSGEVSVLEAPWQDYASRLLSAHEDSHGLLWLGYRSGLIRVDPATGKTVHWSSGPRSDGQQTPDGSSVDWLAETPDGVLWLATQIGNMQRRDLVTGKVIQNLDNAAMGSEEVGEIYTMLVGPHGRLWIANASGLRVWNDDLRRFDGVPGTGGEKIFDFVFDGPDHLWVHRLSGLESWRRNKQGWTLDRRLRAADDVPAVESTGMALDKRGRLWLATRRGLYRIQPGTVGGKVEVRNFGVRDGLISQEFNDRALLLTDDGILAGAAADGSVIVLDTTLDDPAVVRPNLVVDKVTIARGDQLSYLPAVGGFELKPDAHEFEVSMRLLTYEDPMSNRYLSHLDGFDKGWVDQGANGDRVFSALPPGSYTLHMQAFDNAGNSSPVREISFRVLPPWWASVPGIAGLALLGLSLVLTAIFGYRRRLRRITSLQLAEHKREVAEQASQAKTRFLATLGHEVRTPMTGVMGMSELLLATPLDEQQRSHTLAIQRAGVHLLRLVNDALDLAQIEAGKLQLQSQPFDLRELIDDVVGLSRPLAQRKGLAFNVQVAPQLPVMMQGDPVRMRQILLNLLGNAIKFTEKGAVGLQVEARPQGGVRLRVEDTGPGINVEQQSRLFRRFEQAEGVRTTARYGGSGLGLAICQELALAMGGNITLDSTPGLGTRFVVELPLGKVKVPAQDVQAHDAGEEETLSILLVEDDVTVAEVIAGLLRARGHQVRHVLHGLAALGEIATLPFDLAMLDLDLPGLDGLALARQMRLAGFSAPLLAITARADLEAEEQVRDAGFTGFLRKPATGAMLATAVHRAMRGQPWIE</sequence>
<dbReference type="SMART" id="SM00387">
    <property type="entry name" value="HATPase_c"/>
    <property type="match status" value="1"/>
</dbReference>
<keyword evidence="4" id="KW-0808">Transferase</keyword>
<dbReference type="Pfam" id="PF00072">
    <property type="entry name" value="Response_reg"/>
    <property type="match status" value="1"/>
</dbReference>
<dbReference type="SUPFAM" id="SSF55874">
    <property type="entry name" value="ATPase domain of HSP90 chaperone/DNA topoisomerase II/histidine kinase"/>
    <property type="match status" value="1"/>
</dbReference>
<dbReference type="InterPro" id="IPR011123">
    <property type="entry name" value="Y_Y_Y"/>
</dbReference>
<dbReference type="EC" id="2.7.13.3" evidence="2"/>
<dbReference type="SUPFAM" id="SSF52172">
    <property type="entry name" value="CheY-like"/>
    <property type="match status" value="1"/>
</dbReference>
<dbReference type="InterPro" id="IPR011006">
    <property type="entry name" value="CheY-like_superfamily"/>
</dbReference>
<evidence type="ECO:0000256" key="1">
    <source>
        <dbReference type="ARBA" id="ARBA00000085"/>
    </source>
</evidence>
<keyword evidence="13" id="KW-1185">Reference proteome</keyword>
<dbReference type="InterPro" id="IPR003594">
    <property type="entry name" value="HATPase_dom"/>
</dbReference>